<reference evidence="4" key="1">
    <citation type="submission" date="2019-08" db="EMBL/GenBank/DDBJ databases">
        <authorList>
            <person name="Kucharzyk K."/>
            <person name="Murdoch R.W."/>
            <person name="Higgins S."/>
            <person name="Loffler F."/>
        </authorList>
    </citation>
    <scope>NUCLEOTIDE SEQUENCE</scope>
</reference>
<dbReference type="EMBL" id="VSSQ01079895">
    <property type="protein sequence ID" value="MPN29281.1"/>
    <property type="molecule type" value="Genomic_DNA"/>
</dbReference>
<proteinExistence type="predicted"/>
<evidence type="ECO:0000256" key="2">
    <source>
        <dbReference type="ARBA" id="ARBA00023136"/>
    </source>
</evidence>
<comment type="subcellular location">
    <subcellularLocation>
        <location evidence="1">Cell outer membrane</location>
    </subcellularLocation>
</comment>
<dbReference type="Gene3D" id="2.40.170.20">
    <property type="entry name" value="TonB-dependent receptor, beta-barrel domain"/>
    <property type="match status" value="1"/>
</dbReference>
<dbReference type="GO" id="GO:0009279">
    <property type="term" value="C:cell outer membrane"/>
    <property type="evidence" value="ECO:0007669"/>
    <property type="project" value="UniProtKB-SubCell"/>
</dbReference>
<dbReference type="SUPFAM" id="SSF56935">
    <property type="entry name" value="Porins"/>
    <property type="match status" value="1"/>
</dbReference>
<keyword evidence="3" id="KW-0998">Cell outer membrane</keyword>
<evidence type="ECO:0000256" key="3">
    <source>
        <dbReference type="ARBA" id="ARBA00023237"/>
    </source>
</evidence>
<gene>
    <name evidence="4" type="ORF">SDC9_176733</name>
</gene>
<keyword evidence="2" id="KW-0472">Membrane</keyword>
<evidence type="ECO:0008006" key="5">
    <source>
        <dbReference type="Google" id="ProtNLM"/>
    </source>
</evidence>
<protein>
    <recommendedName>
        <fullName evidence="5">TonB-dependent receptor-like beta-barrel domain-containing protein</fullName>
    </recommendedName>
</protein>
<evidence type="ECO:0000256" key="1">
    <source>
        <dbReference type="ARBA" id="ARBA00004442"/>
    </source>
</evidence>
<evidence type="ECO:0000313" key="4">
    <source>
        <dbReference type="EMBL" id="MPN29281.1"/>
    </source>
</evidence>
<comment type="caution">
    <text evidence="4">The sequence shown here is derived from an EMBL/GenBank/DDBJ whole genome shotgun (WGS) entry which is preliminary data.</text>
</comment>
<sequence>MYQQGETKKWIPQSWDNKVILSFAAGYKLPYNFYAGIKYRYAGGSPYTPYDVERSSLVQAWNASGRAYYDYTRYNQERLPPFSQLDVRLDKDIYRDRIAFKFYIDIQNVLNRQNVNPDILLSTGNIANPDAPLNEQRYVMKSIDNTTGTILPTIGISVEF</sequence>
<dbReference type="InterPro" id="IPR036942">
    <property type="entry name" value="Beta-barrel_TonB_sf"/>
</dbReference>
<organism evidence="4">
    <name type="scientific">bioreactor metagenome</name>
    <dbReference type="NCBI Taxonomy" id="1076179"/>
    <lineage>
        <taxon>unclassified sequences</taxon>
        <taxon>metagenomes</taxon>
        <taxon>ecological metagenomes</taxon>
    </lineage>
</organism>
<accession>A0A645GQV1</accession>
<name>A0A645GQV1_9ZZZZ</name>
<dbReference type="AlphaFoldDB" id="A0A645GQV1"/>